<keyword evidence="2" id="KW-0547">Nucleotide-binding</keyword>
<reference evidence="6 7" key="1">
    <citation type="submission" date="2022-04" db="EMBL/GenBank/DDBJ databases">
        <title>Genome sequence of C. roseum typestrain.</title>
        <authorList>
            <person name="Poehlein A."/>
            <person name="Schoch T."/>
            <person name="Duerre P."/>
            <person name="Daniel R."/>
        </authorList>
    </citation>
    <scope>NUCLEOTIDE SEQUENCE [LARGE SCALE GENOMIC DNA]</scope>
    <source>
        <strain evidence="6 7">DSM 7320</strain>
    </source>
</reference>
<sequence length="290" mass="33374">MKARARYPASFGELVQGRNQGMDILISCPVNLFTEVTLFESKEKRQQNNFKSIKFLHNILTRWGLEEYIDDLDIIVNSNIPRGKGFASSTADLSALYYALLDFYGRQFNEKELIEECIKIEPTDSIIFNKLTVFDYKKGTYKRALGEYPKLYILAFEGRKIIDTISFNKRKLKKAEEVGDLIDKVKASLKVNNIEDIALASTESIIRNKARLNYEILDEVLRFKDNTFGLGILGAHSGDALGIIYDSKKAREKAMEKVFNIRGYKVYKLETLLKHEMNWGISNEYYGINK</sequence>
<dbReference type="EC" id="2.7.1.177" evidence="6"/>
<keyword evidence="3 6" id="KW-0418">Kinase</keyword>
<evidence type="ECO:0000259" key="5">
    <source>
        <dbReference type="Pfam" id="PF00288"/>
    </source>
</evidence>
<dbReference type="InterPro" id="IPR020568">
    <property type="entry name" value="Ribosomal_Su5_D2-typ_SF"/>
</dbReference>
<evidence type="ECO:0000313" key="7">
    <source>
        <dbReference type="Proteomes" id="UP000190951"/>
    </source>
</evidence>
<keyword evidence="7" id="KW-1185">Reference proteome</keyword>
<dbReference type="InterPro" id="IPR006204">
    <property type="entry name" value="GHMP_kinase_N_dom"/>
</dbReference>
<evidence type="ECO:0000256" key="3">
    <source>
        <dbReference type="ARBA" id="ARBA00022777"/>
    </source>
</evidence>
<dbReference type="KEGG" id="crw:CROST_019380"/>
<dbReference type="STRING" id="84029.CROST_00280"/>
<keyword evidence="1 6" id="KW-0808">Transferase</keyword>
<protein>
    <submittedName>
        <fullName evidence="6">L-threonine kinase</fullName>
        <ecNumber evidence="6">2.7.1.177</ecNumber>
    </submittedName>
</protein>
<dbReference type="PANTHER" id="PTHR43527:SF1">
    <property type="entry name" value="L-THREONINE KINASE"/>
    <property type="match status" value="1"/>
</dbReference>
<dbReference type="InterPro" id="IPR014721">
    <property type="entry name" value="Ribsml_uS5_D2-typ_fold_subgr"/>
</dbReference>
<name>A0A1S8LR08_9CLOT</name>
<evidence type="ECO:0000313" key="6">
    <source>
        <dbReference type="EMBL" id="URZ11221.1"/>
    </source>
</evidence>
<dbReference type="PIRSF" id="PIRSF033887">
    <property type="entry name" value="PduX"/>
    <property type="match status" value="1"/>
</dbReference>
<proteinExistence type="predicted"/>
<dbReference type="InterPro" id="IPR012363">
    <property type="entry name" value="PduX"/>
</dbReference>
<evidence type="ECO:0000256" key="4">
    <source>
        <dbReference type="ARBA" id="ARBA00022840"/>
    </source>
</evidence>
<accession>A0A1S8LR08</accession>
<evidence type="ECO:0000256" key="1">
    <source>
        <dbReference type="ARBA" id="ARBA00022679"/>
    </source>
</evidence>
<dbReference type="Proteomes" id="UP000190951">
    <property type="component" value="Chromosome"/>
</dbReference>
<dbReference type="GO" id="GO:0016301">
    <property type="term" value="F:kinase activity"/>
    <property type="evidence" value="ECO:0007669"/>
    <property type="project" value="UniProtKB-KW"/>
</dbReference>
<gene>
    <name evidence="6" type="primary">pduX</name>
    <name evidence="6" type="ORF">CROST_019380</name>
</gene>
<dbReference type="Gene3D" id="3.30.230.10">
    <property type="match status" value="1"/>
</dbReference>
<dbReference type="SUPFAM" id="SSF54211">
    <property type="entry name" value="Ribosomal protein S5 domain 2-like"/>
    <property type="match status" value="1"/>
</dbReference>
<dbReference type="AlphaFoldDB" id="A0A1S8LR08"/>
<keyword evidence="4" id="KW-0067">ATP-binding</keyword>
<dbReference type="GO" id="GO:0005524">
    <property type="term" value="F:ATP binding"/>
    <property type="evidence" value="ECO:0007669"/>
    <property type="project" value="UniProtKB-KW"/>
</dbReference>
<organism evidence="6 7">
    <name type="scientific">Clostridium felsineum</name>
    <dbReference type="NCBI Taxonomy" id="36839"/>
    <lineage>
        <taxon>Bacteria</taxon>
        <taxon>Bacillati</taxon>
        <taxon>Bacillota</taxon>
        <taxon>Clostridia</taxon>
        <taxon>Eubacteriales</taxon>
        <taxon>Clostridiaceae</taxon>
        <taxon>Clostridium</taxon>
    </lineage>
</organism>
<evidence type="ECO:0000256" key="2">
    <source>
        <dbReference type="ARBA" id="ARBA00022741"/>
    </source>
</evidence>
<dbReference type="Pfam" id="PF00288">
    <property type="entry name" value="GHMP_kinases_N"/>
    <property type="match status" value="1"/>
</dbReference>
<dbReference type="EMBL" id="CP096983">
    <property type="protein sequence ID" value="URZ11221.1"/>
    <property type="molecule type" value="Genomic_DNA"/>
</dbReference>
<feature type="domain" description="GHMP kinase N-terminal" evidence="5">
    <location>
        <begin position="62"/>
        <end position="121"/>
    </location>
</feature>
<dbReference type="RefSeq" id="WP_077835500.1">
    <property type="nucleotide sequence ID" value="NZ_CP096983.1"/>
</dbReference>
<dbReference type="PANTHER" id="PTHR43527">
    <property type="entry name" value="4-DIPHOSPHOCYTIDYL-2-C-METHYL-D-ERYTHRITOL KINASE, CHLOROPLASTIC"/>
    <property type="match status" value="1"/>
</dbReference>